<dbReference type="AlphaFoldDB" id="A0A9E7SUJ9"/>
<dbReference type="PANTHER" id="PTHR43377:SF1">
    <property type="entry name" value="BILIVERDIN REDUCTASE A"/>
    <property type="match status" value="1"/>
</dbReference>
<keyword evidence="4" id="KW-1185">Reference proteome</keyword>
<dbReference type="InterPro" id="IPR000683">
    <property type="entry name" value="Gfo/Idh/MocA-like_OxRdtase_N"/>
</dbReference>
<name>A0A9E7SUJ9_9EURY</name>
<organism evidence="3 4">
    <name type="scientific">Natronosalvus rutilus</name>
    <dbReference type="NCBI Taxonomy" id="2953753"/>
    <lineage>
        <taxon>Archaea</taxon>
        <taxon>Methanobacteriati</taxon>
        <taxon>Methanobacteriota</taxon>
        <taxon>Stenosarchaea group</taxon>
        <taxon>Halobacteria</taxon>
        <taxon>Halobacteriales</taxon>
        <taxon>Natrialbaceae</taxon>
        <taxon>Natronosalvus</taxon>
    </lineage>
</organism>
<dbReference type="GO" id="GO:0000166">
    <property type="term" value="F:nucleotide binding"/>
    <property type="evidence" value="ECO:0007669"/>
    <property type="project" value="InterPro"/>
</dbReference>
<gene>
    <name evidence="3" type="ORF">NGM29_09595</name>
</gene>
<feature type="domain" description="Gfo/Idh/MocA-like oxidoreductase N-terminal" evidence="1">
    <location>
        <begin position="8"/>
        <end position="122"/>
    </location>
</feature>
<dbReference type="PANTHER" id="PTHR43377">
    <property type="entry name" value="BILIVERDIN REDUCTASE A"/>
    <property type="match status" value="1"/>
</dbReference>
<dbReference type="Pfam" id="PF22725">
    <property type="entry name" value="GFO_IDH_MocA_C3"/>
    <property type="match status" value="1"/>
</dbReference>
<dbReference type="InterPro" id="IPR051450">
    <property type="entry name" value="Gfo/Idh/MocA_Oxidoreductases"/>
</dbReference>
<dbReference type="Gene3D" id="3.40.50.720">
    <property type="entry name" value="NAD(P)-binding Rossmann-like Domain"/>
    <property type="match status" value="1"/>
</dbReference>
<evidence type="ECO:0000259" key="2">
    <source>
        <dbReference type="Pfam" id="PF22725"/>
    </source>
</evidence>
<dbReference type="InterPro" id="IPR055170">
    <property type="entry name" value="GFO_IDH_MocA-like_dom"/>
</dbReference>
<sequence>MQTERRIDVGVIGVGSMGRQHARVYAGLPEANLVGVFDVDDERAARVAGEHGAAAMDLESLLASVDAASIAVPTVHHYDVAVQCLEADVAMLIEKPLVTNLEEGRRLRSRTNRADVPVQVGHVERFNPAVVTLRKIVEDLSIISIHTERLGPPPNRRIDDSAVLDLMIHDIDVVLSLLDESPTSVKSTGVNDNRHASALLEFDSGIMASLTASRLTQRKVRRLTVTARECLVELDYIAQSIAIHRNSIPKYAERDGNVRFQHESVVERPQVPNEEPLRNELEAFVQAVASNETPTVTIDDGLAALELTHQIEAQAMGDRSDLGVRVADD</sequence>
<dbReference type="SUPFAM" id="SSF55347">
    <property type="entry name" value="Glyceraldehyde-3-phosphate dehydrogenase-like, C-terminal domain"/>
    <property type="match status" value="1"/>
</dbReference>
<feature type="domain" description="GFO/IDH/MocA-like oxidoreductase" evidence="2">
    <location>
        <begin position="152"/>
        <end position="226"/>
    </location>
</feature>
<dbReference type="InterPro" id="IPR036291">
    <property type="entry name" value="NAD(P)-bd_dom_sf"/>
</dbReference>
<dbReference type="EMBL" id="CP100355">
    <property type="protein sequence ID" value="UTF52061.1"/>
    <property type="molecule type" value="Genomic_DNA"/>
</dbReference>
<proteinExistence type="predicted"/>
<reference evidence="3" key="1">
    <citation type="submission" date="2022-06" db="EMBL/GenBank/DDBJ databases">
        <title>Diverse halophilic archaea isolated from saline environments.</title>
        <authorList>
            <person name="Cui H.-L."/>
        </authorList>
    </citation>
    <scope>NUCLEOTIDE SEQUENCE</scope>
    <source>
        <strain evidence="3">WLHS1</strain>
    </source>
</reference>
<dbReference type="KEGG" id="sawl:NGM29_09595"/>
<dbReference type="Gene3D" id="3.30.360.10">
    <property type="entry name" value="Dihydrodipicolinate Reductase, domain 2"/>
    <property type="match status" value="1"/>
</dbReference>
<evidence type="ECO:0000313" key="3">
    <source>
        <dbReference type="EMBL" id="UTF52061.1"/>
    </source>
</evidence>
<evidence type="ECO:0000313" key="4">
    <source>
        <dbReference type="Proteomes" id="UP001056855"/>
    </source>
</evidence>
<evidence type="ECO:0000259" key="1">
    <source>
        <dbReference type="Pfam" id="PF01408"/>
    </source>
</evidence>
<dbReference type="GeneID" id="73290299"/>
<dbReference type="SUPFAM" id="SSF51735">
    <property type="entry name" value="NAD(P)-binding Rossmann-fold domains"/>
    <property type="match status" value="1"/>
</dbReference>
<dbReference type="Pfam" id="PF01408">
    <property type="entry name" value="GFO_IDH_MocA"/>
    <property type="match status" value="1"/>
</dbReference>
<accession>A0A9E7SUJ9</accession>
<protein>
    <submittedName>
        <fullName evidence="3">Gfo/Idh/MocA family oxidoreductase</fullName>
    </submittedName>
</protein>
<dbReference type="Proteomes" id="UP001056855">
    <property type="component" value="Chromosome"/>
</dbReference>
<dbReference type="RefSeq" id="WP_254155798.1">
    <property type="nucleotide sequence ID" value="NZ_CP100355.1"/>
</dbReference>